<dbReference type="EMBL" id="ML170161">
    <property type="protein sequence ID" value="TDL26449.1"/>
    <property type="molecule type" value="Genomic_DNA"/>
</dbReference>
<gene>
    <name evidence="3" type="ORF">BD410DRAFT_521635</name>
</gene>
<feature type="region of interest" description="Disordered" evidence="1">
    <location>
        <begin position="70"/>
        <end position="125"/>
    </location>
</feature>
<dbReference type="InterPro" id="IPR003615">
    <property type="entry name" value="HNH_nuc"/>
</dbReference>
<evidence type="ECO:0000313" key="3">
    <source>
        <dbReference type="EMBL" id="TDL26449.1"/>
    </source>
</evidence>
<organism evidence="3 4">
    <name type="scientific">Rickenella mellea</name>
    <dbReference type="NCBI Taxonomy" id="50990"/>
    <lineage>
        <taxon>Eukaryota</taxon>
        <taxon>Fungi</taxon>
        <taxon>Dikarya</taxon>
        <taxon>Basidiomycota</taxon>
        <taxon>Agaricomycotina</taxon>
        <taxon>Agaricomycetes</taxon>
        <taxon>Hymenochaetales</taxon>
        <taxon>Rickenellaceae</taxon>
        <taxon>Rickenella</taxon>
    </lineage>
</organism>
<accession>A0A4Y7QI05</accession>
<evidence type="ECO:0000256" key="1">
    <source>
        <dbReference type="SAM" id="MobiDB-lite"/>
    </source>
</evidence>
<dbReference type="OrthoDB" id="2104739at2759"/>
<feature type="region of interest" description="Disordered" evidence="1">
    <location>
        <begin position="1"/>
        <end position="22"/>
    </location>
</feature>
<reference evidence="3 4" key="1">
    <citation type="submission" date="2018-06" db="EMBL/GenBank/DDBJ databases">
        <title>A transcriptomic atlas of mushroom development highlights an independent origin of complex multicellularity.</title>
        <authorList>
            <consortium name="DOE Joint Genome Institute"/>
            <person name="Krizsan K."/>
            <person name="Almasi E."/>
            <person name="Merenyi Z."/>
            <person name="Sahu N."/>
            <person name="Viragh M."/>
            <person name="Koszo T."/>
            <person name="Mondo S."/>
            <person name="Kiss B."/>
            <person name="Balint B."/>
            <person name="Kues U."/>
            <person name="Barry K."/>
            <person name="Hegedus J.C."/>
            <person name="Henrissat B."/>
            <person name="Johnson J."/>
            <person name="Lipzen A."/>
            <person name="Ohm R."/>
            <person name="Nagy I."/>
            <person name="Pangilinan J."/>
            <person name="Yan J."/>
            <person name="Xiong Y."/>
            <person name="Grigoriev I.V."/>
            <person name="Hibbett D.S."/>
            <person name="Nagy L.G."/>
        </authorList>
    </citation>
    <scope>NUCLEOTIDE SEQUENCE [LARGE SCALE GENOMIC DNA]</scope>
    <source>
        <strain evidence="3 4">SZMC22713</strain>
    </source>
</reference>
<name>A0A4Y7QI05_9AGAM</name>
<dbReference type="Pfam" id="PF13391">
    <property type="entry name" value="HNH_2"/>
    <property type="match status" value="1"/>
</dbReference>
<dbReference type="STRING" id="50990.A0A4Y7QI05"/>
<dbReference type="VEuPathDB" id="FungiDB:BD410DRAFT_521635"/>
<keyword evidence="4" id="KW-1185">Reference proteome</keyword>
<feature type="compositionally biased region" description="Polar residues" evidence="1">
    <location>
        <begin position="72"/>
        <end position="81"/>
    </location>
</feature>
<sequence length="272" mass="30437">MRHHTSKQSHYSRIQRPGGAGARLEPLSEFSVASVDDTTVLLDPAIQRDINFRTDVLARDNNECAMIRRFNKPTSVSTEPNTIEDDASGTNALDEDVPGEESSDDDASIDESSSDAGEAPDADSPSYAASAGLKLNLNACHIIKHALAVQKKNSKAIFFTWDILRYYAAISDETLSNLQTVIDSTANGITLEKTMHSEFDDFNVVFVPTNKKHTYQIRWLNEKHFFYTLAGRDTVKFRDHTRQHQRPKPKFLALHRAIAHVLHETKLVATSL</sequence>
<proteinExistence type="predicted"/>
<dbReference type="AlphaFoldDB" id="A0A4Y7QI05"/>
<evidence type="ECO:0000313" key="4">
    <source>
        <dbReference type="Proteomes" id="UP000294933"/>
    </source>
</evidence>
<protein>
    <recommendedName>
        <fullName evidence="2">HNH nuclease domain-containing protein</fullName>
    </recommendedName>
</protein>
<feature type="compositionally biased region" description="Acidic residues" evidence="1">
    <location>
        <begin position="82"/>
        <end position="121"/>
    </location>
</feature>
<feature type="domain" description="HNH nuclease" evidence="2">
    <location>
        <begin position="137"/>
        <end position="207"/>
    </location>
</feature>
<dbReference type="Proteomes" id="UP000294933">
    <property type="component" value="Unassembled WGS sequence"/>
</dbReference>
<evidence type="ECO:0000259" key="2">
    <source>
        <dbReference type="Pfam" id="PF13391"/>
    </source>
</evidence>